<name>A0A4Y9YRJ7_9AGAM</name>
<dbReference type="Proteomes" id="UP000298327">
    <property type="component" value="Unassembled WGS sequence"/>
</dbReference>
<evidence type="ECO:0000313" key="1">
    <source>
        <dbReference type="EMBL" id="TFY64782.1"/>
    </source>
</evidence>
<evidence type="ECO:0008006" key="3">
    <source>
        <dbReference type="Google" id="ProtNLM"/>
    </source>
</evidence>
<dbReference type="EMBL" id="SEOQ01000361">
    <property type="protein sequence ID" value="TFY64782.1"/>
    <property type="molecule type" value="Genomic_DNA"/>
</dbReference>
<protein>
    <recommendedName>
        <fullName evidence="3">F-box domain-containing protein</fullName>
    </recommendedName>
</protein>
<reference evidence="1 2" key="1">
    <citation type="submission" date="2019-02" db="EMBL/GenBank/DDBJ databases">
        <title>Genome sequencing of the rare red list fungi Dentipellis fragilis.</title>
        <authorList>
            <person name="Buettner E."/>
            <person name="Kellner H."/>
        </authorList>
    </citation>
    <scope>NUCLEOTIDE SEQUENCE [LARGE SCALE GENOMIC DNA]</scope>
    <source>
        <strain evidence="1 2">DSM 105465</strain>
    </source>
</reference>
<evidence type="ECO:0000313" key="2">
    <source>
        <dbReference type="Proteomes" id="UP000298327"/>
    </source>
</evidence>
<proteinExistence type="predicted"/>
<gene>
    <name evidence="1" type="ORF">EVG20_g5834</name>
</gene>
<organism evidence="1 2">
    <name type="scientific">Dentipellis fragilis</name>
    <dbReference type="NCBI Taxonomy" id="205917"/>
    <lineage>
        <taxon>Eukaryota</taxon>
        <taxon>Fungi</taxon>
        <taxon>Dikarya</taxon>
        <taxon>Basidiomycota</taxon>
        <taxon>Agaricomycotina</taxon>
        <taxon>Agaricomycetes</taxon>
        <taxon>Russulales</taxon>
        <taxon>Hericiaceae</taxon>
        <taxon>Dentipellis</taxon>
    </lineage>
</organism>
<comment type="caution">
    <text evidence="1">The sequence shown here is derived from an EMBL/GenBank/DDBJ whole genome shotgun (WGS) entry which is preliminary data.</text>
</comment>
<sequence>MPRISSLSVCAHYKLLNTYVPTIGPSESLQHLTHLRISSSLYLPQPLSDSVPYAPALRSLRLDSGSLSCSAPIFRSDSLVELRIEIFRRTEKEIKEMFAALHVLQNLEVLSLNMGYTYNYEWRDWAVTDLTFPTSTTYREPIHLRKLRTMRFAGTLVDCVQFMDRIIVPADASAYIHIFRVQMGANGPLDHGHSIYQAVASHFGRRSADPNPGQSIAPRFIGIQSLVAEGFQMDITSRYASVYAEDSPRSDDHVDWTKVMQNNGMDPLLSLVVHDKDVGDEGRSDTIGPMVLGLCAALPTVDVTTLVIDHTTQYFRDEWSKISTYLGALETIIVKNLVDTSALEDFVYHLSDGRPKGDGLEGAPFFPSLEQIFLEGEHRSLLSILVVKLRERHEQGRGLRLLWLSYCTVDQRDEFQSFVDQVIVGTLTA</sequence>
<dbReference type="SUPFAM" id="SSF52047">
    <property type="entry name" value="RNI-like"/>
    <property type="match status" value="1"/>
</dbReference>
<accession>A0A4Y9YRJ7</accession>
<dbReference type="AlphaFoldDB" id="A0A4Y9YRJ7"/>
<keyword evidence="2" id="KW-1185">Reference proteome</keyword>